<feature type="transmembrane region" description="Helical" evidence="6">
    <location>
        <begin position="145"/>
        <end position="164"/>
    </location>
</feature>
<dbReference type="InterPro" id="IPR001750">
    <property type="entry name" value="ND/Mrp_TM"/>
</dbReference>
<accession>A0A0W0Z8J3</accession>
<evidence type="ECO:0000259" key="8">
    <source>
        <dbReference type="Pfam" id="PF00662"/>
    </source>
</evidence>
<dbReference type="PANTHER" id="PTHR42829:SF2">
    <property type="entry name" value="NADH-UBIQUINONE OXIDOREDUCTASE CHAIN 5"/>
    <property type="match status" value="1"/>
</dbReference>
<dbReference type="EMBL" id="LNYU01000016">
    <property type="protein sequence ID" value="KTD65409.1"/>
    <property type="molecule type" value="Genomic_DNA"/>
</dbReference>
<feature type="transmembrane region" description="Helical" evidence="6">
    <location>
        <begin position="226"/>
        <end position="242"/>
    </location>
</feature>
<feature type="transmembrane region" description="Helical" evidence="6">
    <location>
        <begin position="93"/>
        <end position="110"/>
    </location>
</feature>
<dbReference type="GO" id="GO:0008137">
    <property type="term" value="F:NADH dehydrogenase (ubiquinone) activity"/>
    <property type="evidence" value="ECO:0007669"/>
    <property type="project" value="InterPro"/>
</dbReference>
<evidence type="ECO:0000256" key="3">
    <source>
        <dbReference type="ARBA" id="ARBA00022989"/>
    </source>
</evidence>
<comment type="subcellular location">
    <subcellularLocation>
        <location evidence="1">Endomembrane system</location>
        <topology evidence="1">Multi-pass membrane protein</topology>
    </subcellularLocation>
    <subcellularLocation>
        <location evidence="5">Membrane</location>
        <topology evidence="5">Multi-pass membrane protein</topology>
    </subcellularLocation>
</comment>
<dbReference type="GO" id="GO:0015990">
    <property type="term" value="P:electron transport coupled proton transport"/>
    <property type="evidence" value="ECO:0007669"/>
    <property type="project" value="TreeGrafter"/>
</dbReference>
<dbReference type="STRING" id="45074.Lsan_0800"/>
<feature type="transmembrane region" description="Helical" evidence="6">
    <location>
        <begin position="263"/>
        <end position="281"/>
    </location>
</feature>
<feature type="transmembrane region" description="Helical" evidence="6">
    <location>
        <begin position="321"/>
        <end position="343"/>
    </location>
</feature>
<dbReference type="InterPro" id="IPR001516">
    <property type="entry name" value="Proton_antipo_N"/>
</dbReference>
<reference evidence="9 10" key="1">
    <citation type="submission" date="2015-11" db="EMBL/GenBank/DDBJ databases">
        <title>Genomic analysis of 38 Legionella species identifies large and diverse effector repertoires.</title>
        <authorList>
            <person name="Burstein D."/>
            <person name="Amaro F."/>
            <person name="Zusman T."/>
            <person name="Lifshitz Z."/>
            <person name="Cohen O."/>
            <person name="Gilbert J.A."/>
            <person name="Pupko T."/>
            <person name="Shuman H.A."/>
            <person name="Segal G."/>
        </authorList>
    </citation>
    <scope>NUCLEOTIDE SEQUENCE [LARGE SCALE GENOMIC DNA]</scope>
    <source>
        <strain evidence="9 10">SC-63-C7</strain>
    </source>
</reference>
<feature type="transmembrane region" description="Helical" evidence="6">
    <location>
        <begin position="429"/>
        <end position="451"/>
    </location>
</feature>
<sequence>MSIQQLCLIIVLAPLAGSMIAGFFRNQIGRAGAHTVTILGVAISFATSVYLACQLFSGHIPTESTVVYHWASGGLILPFEFNIGFLIDPLSTVMLVIVNFVSLLVHIYSIGYMADDDGYQRFFSYISLFTFMMLMLVTANNFLQLFFGWEGVGLVSYLLIGFWYQKESANEGSLKAFIVNRVGDFGFLLGIALVFAYTGSIDYATVFQNANYLATQNIELFQGHPWSLMTVICLALYVGAMGKSAQIPLHVWLPESMEGPTPISALIHAATMVTAGVFMIARISPLIEYSTTALSVVLVIGASGALFTGILALVMNDIKRVVAYSTLSQLGYMMVAMGASAYSAGIFHLLTHACFKALLFLGAGSVIIGMHHEQDMRKMGGLWNKMPITYVTYFIGSLALCAFPPFAGFYSKDTIIEAAQLSQIPGSSYAYFCVVLGAGVTALYTFRSLFMTFHGKPRMDKHTLSHIHESPWVVWVPLVLLAIPSVILGYVLYMPMLYDNPSLIGSSLFILPQHNVLAELAHEITSPFESMLHSVYSLTLWITLAGAAIAWVCYIAVPSLPGQLARRFSLIYKMLVNKYGFDAFNNLFFVKGSKGIGRIFYNVGDQKLIDGMVVNGSSRLIRWFSAKGRAIQSGYLYHYAAVMVLGLFGFLCWLILG</sequence>
<keyword evidence="10" id="KW-1185">Reference proteome</keyword>
<feature type="transmembrane region" description="Helical" evidence="6">
    <location>
        <begin position="293"/>
        <end position="314"/>
    </location>
</feature>
<feature type="transmembrane region" description="Helical" evidence="6">
    <location>
        <begin position="390"/>
        <end position="409"/>
    </location>
</feature>
<feature type="domain" description="NADH-Ubiquinone oxidoreductase (complex I) chain 5 N-terminal" evidence="8">
    <location>
        <begin position="79"/>
        <end position="123"/>
    </location>
</feature>
<evidence type="ECO:0000313" key="10">
    <source>
        <dbReference type="Proteomes" id="UP000054703"/>
    </source>
</evidence>
<evidence type="ECO:0000313" key="9">
    <source>
        <dbReference type="EMBL" id="KTD65409.1"/>
    </source>
</evidence>
<proteinExistence type="predicted"/>
<keyword evidence="2 5" id="KW-0812">Transmembrane</keyword>
<dbReference type="PRINTS" id="PR01434">
    <property type="entry name" value="NADHDHGNASE5"/>
</dbReference>
<evidence type="ECO:0000256" key="2">
    <source>
        <dbReference type="ARBA" id="ARBA00022692"/>
    </source>
</evidence>
<dbReference type="AlphaFoldDB" id="A0A0W0Z8J3"/>
<keyword evidence="3 6" id="KW-1133">Transmembrane helix</keyword>
<feature type="transmembrane region" description="Helical" evidence="6">
    <location>
        <begin position="31"/>
        <end position="53"/>
    </location>
</feature>
<dbReference type="Pfam" id="PF00361">
    <property type="entry name" value="Proton_antipo_M"/>
    <property type="match status" value="1"/>
</dbReference>
<dbReference type="Gene3D" id="1.20.5.2700">
    <property type="match status" value="1"/>
</dbReference>
<dbReference type="GO" id="GO:0003954">
    <property type="term" value="F:NADH dehydrogenase activity"/>
    <property type="evidence" value="ECO:0007669"/>
    <property type="project" value="TreeGrafter"/>
</dbReference>
<dbReference type="OrthoDB" id="9811798at2"/>
<evidence type="ECO:0000256" key="5">
    <source>
        <dbReference type="RuleBase" id="RU000320"/>
    </source>
</evidence>
<feature type="transmembrane region" description="Helical" evidence="6">
    <location>
        <begin position="636"/>
        <end position="656"/>
    </location>
</feature>
<feature type="transmembrane region" description="Helical" evidence="6">
    <location>
        <begin position="535"/>
        <end position="557"/>
    </location>
</feature>
<evidence type="ECO:0000259" key="7">
    <source>
        <dbReference type="Pfam" id="PF00361"/>
    </source>
</evidence>
<feature type="domain" description="NADH:quinone oxidoreductase/Mrp antiporter transmembrane" evidence="7">
    <location>
        <begin position="139"/>
        <end position="421"/>
    </location>
</feature>
<evidence type="ECO:0000256" key="4">
    <source>
        <dbReference type="ARBA" id="ARBA00023136"/>
    </source>
</evidence>
<keyword evidence="4 6" id="KW-0472">Membrane</keyword>
<dbReference type="InterPro" id="IPR018393">
    <property type="entry name" value="NADHpl_OxRdtase_5_subgr"/>
</dbReference>
<dbReference type="InterPro" id="IPR003945">
    <property type="entry name" value="NU5C-like"/>
</dbReference>
<evidence type="ECO:0000256" key="6">
    <source>
        <dbReference type="SAM" id="Phobius"/>
    </source>
</evidence>
<protein>
    <submittedName>
        <fullName evidence="9">NADH-quinone oxidoreductase chain L</fullName>
    </submittedName>
</protein>
<feature type="transmembrane region" description="Helical" evidence="6">
    <location>
        <begin position="472"/>
        <end position="493"/>
    </location>
</feature>
<dbReference type="PRINTS" id="PR01435">
    <property type="entry name" value="NPOXDRDTASE5"/>
</dbReference>
<evidence type="ECO:0000256" key="1">
    <source>
        <dbReference type="ARBA" id="ARBA00004127"/>
    </source>
</evidence>
<feature type="transmembrane region" description="Helical" evidence="6">
    <location>
        <begin position="65"/>
        <end position="87"/>
    </location>
</feature>
<name>A0A0W0Z8J3_9GAMM</name>
<dbReference type="PANTHER" id="PTHR42829">
    <property type="entry name" value="NADH-UBIQUINONE OXIDOREDUCTASE CHAIN 5"/>
    <property type="match status" value="1"/>
</dbReference>
<dbReference type="NCBIfam" id="NF005141">
    <property type="entry name" value="PRK06590.1"/>
    <property type="match status" value="1"/>
</dbReference>
<feature type="transmembrane region" description="Helical" evidence="6">
    <location>
        <begin position="349"/>
        <end position="369"/>
    </location>
</feature>
<dbReference type="GO" id="GO:0042773">
    <property type="term" value="P:ATP synthesis coupled electron transport"/>
    <property type="evidence" value="ECO:0007669"/>
    <property type="project" value="InterPro"/>
</dbReference>
<feature type="transmembrane region" description="Helical" evidence="6">
    <location>
        <begin position="122"/>
        <end position="139"/>
    </location>
</feature>
<dbReference type="NCBIfam" id="TIGR01974">
    <property type="entry name" value="NDH_I_L"/>
    <property type="match status" value="1"/>
</dbReference>
<organism evidence="9 10">
    <name type="scientific">Legionella santicrucis</name>
    <dbReference type="NCBI Taxonomy" id="45074"/>
    <lineage>
        <taxon>Bacteria</taxon>
        <taxon>Pseudomonadati</taxon>
        <taxon>Pseudomonadota</taxon>
        <taxon>Gammaproteobacteria</taxon>
        <taxon>Legionellales</taxon>
        <taxon>Legionellaceae</taxon>
        <taxon>Legionella</taxon>
    </lineage>
</organism>
<feature type="transmembrane region" description="Helical" evidence="6">
    <location>
        <begin position="185"/>
        <end position="206"/>
    </location>
</feature>
<dbReference type="GO" id="GO:0016020">
    <property type="term" value="C:membrane"/>
    <property type="evidence" value="ECO:0007669"/>
    <property type="project" value="UniProtKB-SubCell"/>
</dbReference>
<comment type="caution">
    <text evidence="9">The sequence shown here is derived from an EMBL/GenBank/DDBJ whole genome shotgun (WGS) entry which is preliminary data.</text>
</comment>
<gene>
    <name evidence="9" type="primary">nuoL_1</name>
    <name evidence="9" type="ORF">Lsan_0800</name>
</gene>
<dbReference type="Pfam" id="PF00662">
    <property type="entry name" value="Proton_antipo_N"/>
    <property type="match status" value="1"/>
</dbReference>
<dbReference type="GO" id="GO:0012505">
    <property type="term" value="C:endomembrane system"/>
    <property type="evidence" value="ECO:0007669"/>
    <property type="project" value="UniProtKB-SubCell"/>
</dbReference>
<dbReference type="RefSeq" id="WP_058513248.1">
    <property type="nucleotide sequence ID" value="NZ_CAAAIH010000016.1"/>
</dbReference>
<dbReference type="PATRIC" id="fig|45074.5.peg.839"/>
<dbReference type="Proteomes" id="UP000054703">
    <property type="component" value="Unassembled WGS sequence"/>
</dbReference>